<dbReference type="Proteomes" id="UP000812287">
    <property type="component" value="Unassembled WGS sequence"/>
</dbReference>
<protein>
    <submittedName>
        <fullName evidence="2">Uncharacterized protein</fullName>
    </submittedName>
</protein>
<feature type="compositionally biased region" description="Polar residues" evidence="1">
    <location>
        <begin position="1"/>
        <end position="23"/>
    </location>
</feature>
<gene>
    <name evidence="2" type="ORF">BT62DRAFT_1014034</name>
</gene>
<comment type="caution">
    <text evidence="2">The sequence shown here is derived from an EMBL/GenBank/DDBJ whole genome shotgun (WGS) entry which is preliminary data.</text>
</comment>
<name>A0A9P7VER4_9AGAR</name>
<dbReference type="RefSeq" id="XP_043032859.1">
    <property type="nucleotide sequence ID" value="XM_043178147.1"/>
</dbReference>
<dbReference type="GeneID" id="66100434"/>
<reference evidence="2" key="1">
    <citation type="submission" date="2020-11" db="EMBL/GenBank/DDBJ databases">
        <title>Adaptations for nitrogen fixation in a non-lichenized fungal sporocarp promotes dispersal by wood-feeding termites.</title>
        <authorList>
            <consortium name="DOE Joint Genome Institute"/>
            <person name="Koch R.A."/>
            <person name="Yoon G."/>
            <person name="Arayal U."/>
            <person name="Lail K."/>
            <person name="Amirebrahimi M."/>
            <person name="Labutti K."/>
            <person name="Lipzen A."/>
            <person name="Riley R."/>
            <person name="Barry K."/>
            <person name="Henrissat B."/>
            <person name="Grigoriev I.V."/>
            <person name="Herr J.R."/>
            <person name="Aime M.C."/>
        </authorList>
    </citation>
    <scope>NUCLEOTIDE SEQUENCE</scope>
    <source>
        <strain evidence="2">MCA 3950</strain>
    </source>
</reference>
<evidence type="ECO:0000313" key="2">
    <source>
        <dbReference type="EMBL" id="KAG7439359.1"/>
    </source>
</evidence>
<feature type="region of interest" description="Disordered" evidence="1">
    <location>
        <begin position="1"/>
        <end position="66"/>
    </location>
</feature>
<sequence>MNQSPAADELQSSAPSSHYTKTSVPRPYLQTKRHSYSKPRPAPYLGRRELNKKQKNHIRSKREEGDGKNELTYQTCCAKKSFIFRREGGGGNCFLNVIKGVSTASSQTKNNTQGTIATDELPKRQLKKTVQPAFKKFFVAVSCHAKQKQIDLKKLNRCGGLRMKIMKGTIAEKPRSQKKHTDLRGTDLKKQRDYEGHAMFKTFSCTVQILKSRSLRHPQD</sequence>
<proteinExistence type="predicted"/>
<keyword evidence="3" id="KW-1185">Reference proteome</keyword>
<evidence type="ECO:0000256" key="1">
    <source>
        <dbReference type="SAM" id="MobiDB-lite"/>
    </source>
</evidence>
<evidence type="ECO:0000313" key="3">
    <source>
        <dbReference type="Proteomes" id="UP000812287"/>
    </source>
</evidence>
<dbReference type="EMBL" id="MU250598">
    <property type="protein sequence ID" value="KAG7439359.1"/>
    <property type="molecule type" value="Genomic_DNA"/>
</dbReference>
<dbReference type="AlphaFoldDB" id="A0A9P7VER4"/>
<organism evidence="2 3">
    <name type="scientific">Guyanagaster necrorhizus</name>
    <dbReference type="NCBI Taxonomy" id="856835"/>
    <lineage>
        <taxon>Eukaryota</taxon>
        <taxon>Fungi</taxon>
        <taxon>Dikarya</taxon>
        <taxon>Basidiomycota</taxon>
        <taxon>Agaricomycotina</taxon>
        <taxon>Agaricomycetes</taxon>
        <taxon>Agaricomycetidae</taxon>
        <taxon>Agaricales</taxon>
        <taxon>Marasmiineae</taxon>
        <taxon>Physalacriaceae</taxon>
        <taxon>Guyanagaster</taxon>
    </lineage>
</organism>
<accession>A0A9P7VER4</accession>